<dbReference type="InterPro" id="IPR031825">
    <property type="entry name" value="RXLR"/>
</dbReference>
<feature type="signal peptide" evidence="5">
    <location>
        <begin position="1"/>
        <end position="23"/>
    </location>
</feature>
<dbReference type="AlphaFoldDB" id="U5Y550"/>
<gene>
    <name evidence="6" type="primary">Avh205</name>
</gene>
<comment type="subcellular location">
    <subcellularLocation>
        <location evidence="1 5">Secreted</location>
    </subcellularLocation>
</comment>
<keyword evidence="4 5" id="KW-0732">Signal</keyword>
<sequence length="124" mass="13907">MRMTHLLLLVIATFITCFSVATAECSIQVNAVATDSIIKIATEGHRYLKGGKTTTDVATVNEERFTPQFGMLRGVFKLPNSQGLLKLPIIKQLAVITKWFGKKVADLYLKVVKKRYESNPQNFM</sequence>
<evidence type="ECO:0000256" key="1">
    <source>
        <dbReference type="ARBA" id="ARBA00004613"/>
    </source>
</evidence>
<comment type="similarity">
    <text evidence="2 5">Belongs to the RxLR effector family.</text>
</comment>
<evidence type="ECO:0000256" key="4">
    <source>
        <dbReference type="ARBA" id="ARBA00022729"/>
    </source>
</evidence>
<reference evidence="6" key="1">
    <citation type="journal article" date="2013" name="PLoS ONE">
        <title>Evolution of RXLR-Class Effectors in the Oomycete Plant Pathogen Phytophthora ramorum.</title>
        <authorList>
            <person name="Goss E.M."/>
            <person name="Press C.M."/>
            <person name="Grunwald N.J."/>
        </authorList>
    </citation>
    <scope>NUCLEOTIDE SEQUENCE</scope>
    <source>
        <strain evidence="6">P3822</strain>
    </source>
</reference>
<proteinExistence type="inferred from homology"/>
<comment type="function">
    <text evidence="5">Effector that suppresses plant defense responses during pathogen infection.</text>
</comment>
<evidence type="ECO:0000256" key="2">
    <source>
        <dbReference type="ARBA" id="ARBA00010400"/>
    </source>
</evidence>
<evidence type="ECO:0000313" key="6">
    <source>
        <dbReference type="EMBL" id="AGZ84855.1"/>
    </source>
</evidence>
<name>U5Y550_PHYHI</name>
<comment type="domain">
    <text evidence="5">The RxLR-dEER motif acts to carry the protein into the host cell cytoplasm through binding to cell surface phosphatidylinositol-3-phosphate.</text>
</comment>
<feature type="chain" id="PRO_5044982030" description="RxLR effector protein" evidence="5">
    <location>
        <begin position="24"/>
        <end position="124"/>
    </location>
</feature>
<dbReference type="EMBL" id="KF273349">
    <property type="protein sequence ID" value="AGZ84855.1"/>
    <property type="molecule type" value="Genomic_DNA"/>
</dbReference>
<evidence type="ECO:0000256" key="3">
    <source>
        <dbReference type="ARBA" id="ARBA00022525"/>
    </source>
</evidence>
<protein>
    <recommendedName>
        <fullName evidence="5">RxLR effector protein</fullName>
    </recommendedName>
</protein>
<organism evidence="6">
    <name type="scientific">Phytophthora hibernalis</name>
    <dbReference type="NCBI Taxonomy" id="175300"/>
    <lineage>
        <taxon>Eukaryota</taxon>
        <taxon>Sar</taxon>
        <taxon>Stramenopiles</taxon>
        <taxon>Oomycota</taxon>
        <taxon>Peronosporomycetes</taxon>
        <taxon>Peronosporales</taxon>
        <taxon>Peronosporaceae</taxon>
        <taxon>Phytophthora</taxon>
    </lineage>
</organism>
<keyword evidence="3 5" id="KW-0964">Secreted</keyword>
<evidence type="ECO:0000256" key="5">
    <source>
        <dbReference type="RuleBase" id="RU367124"/>
    </source>
</evidence>
<accession>U5Y550</accession>
<dbReference type="Pfam" id="PF16810">
    <property type="entry name" value="RXLR"/>
    <property type="match status" value="1"/>
</dbReference>